<gene>
    <name evidence="2" type="ORF">EV186_11216</name>
</gene>
<accession>A0A4R6RU95</accession>
<dbReference type="Gene3D" id="1.25.40.10">
    <property type="entry name" value="Tetratricopeptide repeat domain"/>
    <property type="match status" value="1"/>
</dbReference>
<evidence type="ECO:0000259" key="1">
    <source>
        <dbReference type="Pfam" id="PF12770"/>
    </source>
</evidence>
<organism evidence="2 3">
    <name type="scientific">Labedaea rhizosphaerae</name>
    <dbReference type="NCBI Taxonomy" id="598644"/>
    <lineage>
        <taxon>Bacteria</taxon>
        <taxon>Bacillati</taxon>
        <taxon>Actinomycetota</taxon>
        <taxon>Actinomycetes</taxon>
        <taxon>Pseudonocardiales</taxon>
        <taxon>Pseudonocardiaceae</taxon>
        <taxon>Labedaea</taxon>
    </lineage>
</organism>
<evidence type="ECO:0000313" key="3">
    <source>
        <dbReference type="Proteomes" id="UP000295444"/>
    </source>
</evidence>
<dbReference type="InterPro" id="IPR024983">
    <property type="entry name" value="CHAT_dom"/>
</dbReference>
<sequence>MLSDQASAEARELAESPGGLQVAYTLGMFHHARVVANAQQGREDPASADGLAAMTHFHTLYFEAPDLLPNGLLDTMAQVWPVTDDMITRWASRALDLVRAGRQTGAPEVVADGIALLEHVTIRCRTAGYLSNLALAHRTKFLLTGEETDIAEAIQTAELAMSEAANESDLRSFRSNLAICCTARYERFGDLKDLDRSIQELGACTETSGSEKVAPGRLSNLAAALASRYMTTGSRHDLDEAISLFSQAVAVATEPRERAEYLANQAGAHQLRFVLTGDTIDLDLAVEAARTAVRDVENDSIVLPAMANTLGLALKSRYQRTGIDDDLQEAIEHFRSAADSPAGAPWRASHLNNLSSALRLAFVSSGDMATINEAVRSAEAAVSTNGAEATMAARHQSTLGAALSRRFAATGELADLDRACTATLRAAQSTSPEDSIRAAAYANAGLARRRRANHHTGATRRADLESAALAYATAAAAATSPPLVRAISAQDGGLAAVELGAWADAVAAFEAAITLLGEVTDDRLTPDDQGHQLTSLSGLGSMATAAALAAAEEAGRPDHVRAFSLLERGRGVILSRLLSTRDDLDDLRVRHRQLAAEFDRIRRELDQDAPADVSRWASPAARRRRLSDERDHLLETIRALPEFTGFLLPRLAAGEVVTPVDGPVVAINVAAHRCDALVVTREGVRHLPLPGLGQHDAVTNANKFLGALHSPGQADDKIVESVLRWMWNAIAEPILDELGVDGGRPDGDHLPRLWWMPTGALSMLPIHAAGYHHIPGKSVLDRVVSSYTPTLRTLRDAAARPAPAHERPLVVAVPETPGRRALVAARGEADRVASHFAAGAVCLIQDDAVPERVVSELATATWAHFACHANTDAVEPFRSHLTLRDGPLSVRRLASLRIPDAWLAYLSACTTAFSGTALSDEAIHISSVFQLAGFPHVIGTLWNVLDLPSERMAEYVYDELTRHSPARAVHAAQHRLRDRYPESPTTWAPHVHLGP</sequence>
<reference evidence="2 3" key="1">
    <citation type="submission" date="2019-03" db="EMBL/GenBank/DDBJ databases">
        <title>Genomic Encyclopedia of Type Strains, Phase IV (KMG-IV): sequencing the most valuable type-strain genomes for metagenomic binning, comparative biology and taxonomic classification.</title>
        <authorList>
            <person name="Goeker M."/>
        </authorList>
    </citation>
    <scope>NUCLEOTIDE SEQUENCE [LARGE SCALE GENOMIC DNA]</scope>
    <source>
        <strain evidence="2 3">DSM 45361</strain>
    </source>
</reference>
<evidence type="ECO:0000313" key="2">
    <source>
        <dbReference type="EMBL" id="TDP89616.1"/>
    </source>
</evidence>
<protein>
    <submittedName>
        <fullName evidence="2">CHAT domain-containing protein</fullName>
    </submittedName>
</protein>
<feature type="domain" description="CHAT" evidence="1">
    <location>
        <begin position="722"/>
        <end position="994"/>
    </location>
</feature>
<dbReference type="Pfam" id="PF12770">
    <property type="entry name" value="CHAT"/>
    <property type="match status" value="1"/>
</dbReference>
<proteinExistence type="predicted"/>
<dbReference type="Proteomes" id="UP000295444">
    <property type="component" value="Unassembled WGS sequence"/>
</dbReference>
<name>A0A4R6RU95_LABRH</name>
<dbReference type="AlphaFoldDB" id="A0A4R6RU95"/>
<comment type="caution">
    <text evidence="2">The sequence shown here is derived from an EMBL/GenBank/DDBJ whole genome shotgun (WGS) entry which is preliminary data.</text>
</comment>
<dbReference type="InterPro" id="IPR011990">
    <property type="entry name" value="TPR-like_helical_dom_sf"/>
</dbReference>
<keyword evidence="3" id="KW-1185">Reference proteome</keyword>
<dbReference type="EMBL" id="SNXZ01000012">
    <property type="protein sequence ID" value="TDP89616.1"/>
    <property type="molecule type" value="Genomic_DNA"/>
</dbReference>